<comment type="caution">
    <text evidence="5">The sequence shown here is derived from an EMBL/GenBank/DDBJ whole genome shotgun (WGS) entry which is preliminary data.</text>
</comment>
<keyword evidence="6" id="KW-1185">Reference proteome</keyword>
<feature type="compositionally biased region" description="Basic and acidic residues" evidence="3">
    <location>
        <begin position="957"/>
        <end position="972"/>
    </location>
</feature>
<reference evidence="5 6" key="1">
    <citation type="submission" date="2023-10" db="EMBL/GenBank/DDBJ databases">
        <authorList>
            <person name="Maclean D."/>
            <person name="Macfadyen A."/>
        </authorList>
    </citation>
    <scope>NUCLEOTIDE SEQUENCE [LARGE SCALE GENOMIC DNA]</scope>
</reference>
<feature type="compositionally biased region" description="Low complexity" evidence="3">
    <location>
        <begin position="1289"/>
        <end position="1298"/>
    </location>
</feature>
<dbReference type="Proteomes" id="UP001314263">
    <property type="component" value="Unassembled WGS sequence"/>
</dbReference>
<evidence type="ECO:0000256" key="1">
    <source>
        <dbReference type="RuleBase" id="RU361260"/>
    </source>
</evidence>
<dbReference type="InterPro" id="IPR051425">
    <property type="entry name" value="Formin_Homology"/>
</dbReference>
<feature type="compositionally biased region" description="Low complexity" evidence="3">
    <location>
        <begin position="796"/>
        <end position="809"/>
    </location>
</feature>
<feature type="coiled-coil region" evidence="2">
    <location>
        <begin position="683"/>
        <end position="743"/>
    </location>
</feature>
<dbReference type="Pfam" id="PF02181">
    <property type="entry name" value="FH2"/>
    <property type="match status" value="1"/>
</dbReference>
<feature type="compositionally biased region" description="Acidic residues" evidence="3">
    <location>
        <begin position="973"/>
        <end position="982"/>
    </location>
</feature>
<feature type="region of interest" description="Disordered" evidence="3">
    <location>
        <begin position="1509"/>
        <end position="1528"/>
    </location>
</feature>
<feature type="region of interest" description="Disordered" evidence="3">
    <location>
        <begin position="1687"/>
        <end position="1720"/>
    </location>
</feature>
<dbReference type="InterPro" id="IPR015425">
    <property type="entry name" value="FH2_Formin"/>
</dbReference>
<keyword evidence="2" id="KW-0175">Coiled coil</keyword>
<dbReference type="PANTHER" id="PTHR45725:SF1">
    <property type="entry name" value="DISHEVELLED ASSOCIATED ACTIVATOR OF MORPHOGENESIS, ISOFORM D"/>
    <property type="match status" value="1"/>
</dbReference>
<evidence type="ECO:0000259" key="4">
    <source>
        <dbReference type="PROSITE" id="PS51444"/>
    </source>
</evidence>
<feature type="compositionally biased region" description="Polar residues" evidence="3">
    <location>
        <begin position="1242"/>
        <end position="1266"/>
    </location>
</feature>
<proteinExistence type="inferred from homology"/>
<name>A0AAV1IFX2_9CHLO</name>
<feature type="compositionally biased region" description="Pro residues" evidence="3">
    <location>
        <begin position="358"/>
        <end position="371"/>
    </location>
</feature>
<feature type="compositionally biased region" description="Basic and acidic residues" evidence="3">
    <location>
        <begin position="213"/>
        <end position="224"/>
    </location>
</feature>
<evidence type="ECO:0000256" key="3">
    <source>
        <dbReference type="SAM" id="MobiDB-lite"/>
    </source>
</evidence>
<comment type="similarity">
    <text evidence="1">Belongs to the formin-like family.</text>
</comment>
<dbReference type="InterPro" id="IPR042201">
    <property type="entry name" value="FH2_Formin_sf"/>
</dbReference>
<feature type="region of interest" description="Disordered" evidence="3">
    <location>
        <begin position="1557"/>
        <end position="1583"/>
    </location>
</feature>
<accession>A0AAV1IFX2</accession>
<feature type="compositionally biased region" description="Basic and acidic residues" evidence="3">
    <location>
        <begin position="780"/>
        <end position="792"/>
    </location>
</feature>
<dbReference type="EMBL" id="CAUYUE010000014">
    <property type="protein sequence ID" value="CAK0786239.1"/>
    <property type="molecule type" value="Genomic_DNA"/>
</dbReference>
<feature type="region of interest" description="Disordered" evidence="3">
    <location>
        <begin position="896"/>
        <end position="920"/>
    </location>
</feature>
<feature type="region of interest" description="Disordered" evidence="3">
    <location>
        <begin position="780"/>
        <end position="809"/>
    </location>
</feature>
<dbReference type="PANTHER" id="PTHR45725">
    <property type="entry name" value="FORMIN HOMOLOGY 2 FAMILY MEMBER"/>
    <property type="match status" value="1"/>
</dbReference>
<feature type="compositionally biased region" description="Gly residues" evidence="3">
    <location>
        <begin position="347"/>
        <end position="357"/>
    </location>
</feature>
<feature type="compositionally biased region" description="Low complexity" evidence="3">
    <location>
        <begin position="400"/>
        <end position="414"/>
    </location>
</feature>
<dbReference type="SUPFAM" id="SSF101447">
    <property type="entry name" value="Formin homology 2 domain (FH2 domain)"/>
    <property type="match status" value="1"/>
</dbReference>
<evidence type="ECO:0000313" key="5">
    <source>
        <dbReference type="EMBL" id="CAK0786239.1"/>
    </source>
</evidence>
<feature type="compositionally biased region" description="Basic and acidic residues" evidence="3">
    <location>
        <begin position="1138"/>
        <end position="1149"/>
    </location>
</feature>
<feature type="compositionally biased region" description="Polar residues" evidence="3">
    <location>
        <begin position="1088"/>
        <end position="1101"/>
    </location>
</feature>
<gene>
    <name evidence="5" type="ORF">CVIRNUC_009452</name>
</gene>
<dbReference type="PROSITE" id="PS51444">
    <property type="entry name" value="FH2"/>
    <property type="match status" value="1"/>
</dbReference>
<feature type="domain" description="FH2" evidence="4">
    <location>
        <begin position="407"/>
        <end position="802"/>
    </location>
</feature>
<feature type="region of interest" description="Disordered" evidence="3">
    <location>
        <begin position="938"/>
        <end position="1342"/>
    </location>
</feature>
<feature type="compositionally biased region" description="Low complexity" evidence="3">
    <location>
        <begin position="987"/>
        <end position="1004"/>
    </location>
</feature>
<evidence type="ECO:0000313" key="6">
    <source>
        <dbReference type="Proteomes" id="UP001314263"/>
    </source>
</evidence>
<feature type="region of interest" description="Disordered" evidence="3">
    <location>
        <begin position="1414"/>
        <end position="1460"/>
    </location>
</feature>
<feature type="compositionally biased region" description="Pro residues" evidence="3">
    <location>
        <begin position="310"/>
        <end position="325"/>
    </location>
</feature>
<feature type="region of interest" description="Disordered" evidence="3">
    <location>
        <begin position="212"/>
        <end position="292"/>
    </location>
</feature>
<protein>
    <recommendedName>
        <fullName evidence="1">Formin-like protein</fullName>
    </recommendedName>
</protein>
<organism evidence="5 6">
    <name type="scientific">Coccomyxa viridis</name>
    <dbReference type="NCBI Taxonomy" id="1274662"/>
    <lineage>
        <taxon>Eukaryota</taxon>
        <taxon>Viridiplantae</taxon>
        <taxon>Chlorophyta</taxon>
        <taxon>core chlorophytes</taxon>
        <taxon>Trebouxiophyceae</taxon>
        <taxon>Trebouxiophyceae incertae sedis</taxon>
        <taxon>Coccomyxaceae</taxon>
        <taxon>Coccomyxa</taxon>
    </lineage>
</organism>
<dbReference type="SMART" id="SM00498">
    <property type="entry name" value="FH2"/>
    <property type="match status" value="1"/>
</dbReference>
<dbReference type="Gene3D" id="1.20.58.2220">
    <property type="entry name" value="Formin, FH2 domain"/>
    <property type="match status" value="1"/>
</dbReference>
<sequence length="1720" mass="180497">MAGMVGERSPLKSIQDVQSLRSDVTVSASNGGPPMRNVARGLVASSGSGCEAVLQGRSTAGQPACWTTRLHAAQEDSFCSVELRKYPCSDVQVKVTFADTASTAASIAFAHGASPGRWEKLGGMPLRSHGSSCLQHVVKLGAHTQVQRYLRITLHGLLHPPRGSSFHGGHRVVRLRVVAPASVVQRSTSESASCHWAASSTSKAPAALLHMRASADEPSSERAHHGTLQAQEGMRSSGPLGAHMAARPHLAPPLPPMHAAPAAPPPRRRKPESDHGARGTSQPALDQAHAGTAMPHIQSAATEHLVPRAVAPPPRPPPPPPPKPLAPGAAARAPPPPPMPQKPNQGAHGGLAAGPGKGAPPPRPPPPPPGKPGVAKAGVPLPPPLPGKGALGKRPEGHAAQRAPSAPAAGPTPSKPMVKLFWDKLPEKQLENTVWGQLGRSPGEVDYEVLEQDFAAKQAVRQVGGAGQGRQLRPKPAMLLPLQRAQNMGVFLTRLKMGPSEVKEAIMGMARGDDMFSAEEINGLLRCLPSQDERDMLRRHEARYAELGMAEQFMLTMMSISQVGQRLRAVQFQRQFDSRHSGLHADIQTLEAACAETRSNALLPCVLKTCLDVGNYLNAGHRAGAAAGFHIESLLKLKAVRSSKHPGRTLLHFVARQVAKKHAEEMPLEGTLPGVAAAAKVSVSALQAELQDLSSSCAQLRRLLESLSASGAENFVEEMKAFHAEADLSIAKLRQQLASAQEHFAELAAYVNGAAKTSVSDPQAFFAMLLTFARDLDSAHRDNQAADEEGRKRAQRAPAPKARAPAGGALKQRDAMLSQVRAYQRLRPEHRRALLTDRGARERLQARGLSERASVPSLRLALAAEAAAEAAAAAAPAPGSPARRMRVSMRLPLSSRLAGADAVPSPLPTSRRGARSGRDAGLAARSLCIPLGALGRGGMQESLGKASRAAQSGLRARQKELEAANTDRSRDSPEEEACEADGEGGPAHRAQTARDAGAAATSSQDGLGHGQSQPRQIGLAAPDPSTAAPAIGLAAMQQGSGPPERSSQHPLPKHTPAQSDARDSPVRQAEGQAPSRTQQTPQPIEGTTPESLPTDGSQSDGSAEMRDMDLFQQLGPRPMQSLAAGVNSSVEVSGQAAESRDSDMTKDGRVFQGHDSVSGHGYRQAKQSSAPTLPVVPEASAETGPGTAKDRRRAGTLHRSLLPAVHPRFRSSPLRTPAVAQSLGALPDQAAGPGSPGVRMGSSWNSSAKQGSLQHRLQQAARSQQGRLPAHANSVPLTQQLQHAASALQTPTEPQQQTLSCEERADSGLTDSKPSGLRPSKQVQQRRSIIPPCRPSSRGRTPVLHSACRGPTLDMQSVQTASQTSSVAQYSPAMSELLAFMPTPEANGPAPPALEPSQKRSCASSYSFGVVGGPGSAGSTPAMCPGAESAGRKVPAPLHSTSPQQKGRPRSAGEGAVRAPLGHSLGAGALQEMGIGQDSERKRVFNQIGGSGHIRNSLALIASMRTSPGPLAKSADIRGPLTTQPSNVKEMKAGSNLEECTEHSGITPLLENRPSLAASAEDDKDGALTQTPPSPSGSGLGNPDAALCCQPLRSSLFLHSLSDSVDASVSLSLSLPGCSERPGPLEAGHRKGLILTPVEAKTRRSRHKKAESPSKPATALKMMEDVEDEPDLMMFTPAAAGIEVGADAVSSPKAANVKESGASRKTDGRQPWWTRRLWTR</sequence>
<feature type="compositionally biased region" description="Pro residues" evidence="3">
    <location>
        <begin position="250"/>
        <end position="265"/>
    </location>
</feature>
<feature type="region of interest" description="Disordered" evidence="3">
    <location>
        <begin position="308"/>
        <end position="414"/>
    </location>
</feature>
<evidence type="ECO:0000256" key="2">
    <source>
        <dbReference type="SAM" id="Coils"/>
    </source>
</evidence>